<protein>
    <recommendedName>
        <fullName evidence="4">Large ribosomal subunit protein bL17m</fullName>
    </recommendedName>
    <alternativeName>
        <fullName evidence="5">39S ribosomal protein L17, mitochondrial</fullName>
    </alternativeName>
</protein>
<name>A0A1I8NI15_MUSDO</name>
<evidence type="ECO:0000256" key="2">
    <source>
        <dbReference type="ARBA" id="ARBA00022980"/>
    </source>
</evidence>
<keyword evidence="3" id="KW-0687">Ribonucleoprotein</keyword>
<dbReference type="RefSeq" id="XP_005180123.1">
    <property type="nucleotide sequence ID" value="XM_005180066.3"/>
</dbReference>
<reference evidence="7" key="1">
    <citation type="submission" date="2020-05" db="UniProtKB">
        <authorList>
            <consortium name="EnsemblMetazoa"/>
        </authorList>
    </citation>
    <scope>IDENTIFICATION</scope>
    <source>
        <strain evidence="7">Aabys</strain>
    </source>
</reference>
<evidence type="ECO:0000256" key="1">
    <source>
        <dbReference type="ARBA" id="ARBA00008777"/>
    </source>
</evidence>
<evidence type="ECO:0000313" key="8">
    <source>
        <dbReference type="Proteomes" id="UP001652621"/>
    </source>
</evidence>
<dbReference type="eggNOG" id="KOG3280">
    <property type="taxonomic scope" value="Eukaryota"/>
</dbReference>
<dbReference type="VEuPathDB" id="VectorBase:MDOA015355"/>
<dbReference type="OrthoDB" id="275000at2759"/>
<reference evidence="9" key="2">
    <citation type="submission" date="2025-04" db="UniProtKB">
        <authorList>
            <consortium name="RefSeq"/>
        </authorList>
    </citation>
    <scope>IDENTIFICATION</scope>
    <source>
        <strain evidence="9">Aabys</strain>
    </source>
</reference>
<dbReference type="InterPro" id="IPR000456">
    <property type="entry name" value="Ribosomal_bL17"/>
</dbReference>
<evidence type="ECO:0000313" key="7">
    <source>
        <dbReference type="EnsemblMetazoa" id="MDOA015355-PA"/>
    </source>
</evidence>
<dbReference type="PANTHER" id="PTHR14413:SF16">
    <property type="entry name" value="LARGE RIBOSOMAL SUBUNIT PROTEIN BL17M"/>
    <property type="match status" value="1"/>
</dbReference>
<dbReference type="Pfam" id="PF01196">
    <property type="entry name" value="Ribosomal_L17"/>
    <property type="match status" value="1"/>
</dbReference>
<dbReference type="AlphaFoldDB" id="A0A1I8NI15"/>
<dbReference type="SUPFAM" id="SSF64263">
    <property type="entry name" value="Prokaryotic ribosomal protein L17"/>
    <property type="match status" value="1"/>
</dbReference>
<gene>
    <name evidence="7" type="primary">101901184</name>
    <name evidence="9" type="synonym">LOC101901184</name>
</gene>
<dbReference type="KEGG" id="mde:101901184"/>
<sequence>MNQAEVTKLMSQLRFAVRPNKRNLKNPDGPEGRLMKLRKTVTALVKHERIELFYQRADEARGYAELLISDAIRHGDRHKATMELADFWLLEKQLVHKLFKVLVPRFENSNVSFTRMYKAPRDYPGIYYDKAVLELRGNPYPSLLPDFSQNRNYIHNILLDEARKDYRREKLAEMATKLASETTETPKAAEPKAETKSD</sequence>
<comment type="similarity">
    <text evidence="1">Belongs to the bacterial ribosomal protein bL17 family.</text>
</comment>
<dbReference type="PANTHER" id="PTHR14413">
    <property type="entry name" value="RIBOSOMAL PROTEIN L17"/>
    <property type="match status" value="1"/>
</dbReference>
<dbReference type="VEuPathDB" id="VectorBase:MDOMA2_004259"/>
<keyword evidence="2 9" id="KW-0689">Ribosomal protein</keyword>
<organism evidence="7">
    <name type="scientific">Musca domestica</name>
    <name type="common">House fly</name>
    <dbReference type="NCBI Taxonomy" id="7370"/>
    <lineage>
        <taxon>Eukaryota</taxon>
        <taxon>Metazoa</taxon>
        <taxon>Ecdysozoa</taxon>
        <taxon>Arthropoda</taxon>
        <taxon>Hexapoda</taxon>
        <taxon>Insecta</taxon>
        <taxon>Pterygota</taxon>
        <taxon>Neoptera</taxon>
        <taxon>Endopterygota</taxon>
        <taxon>Diptera</taxon>
        <taxon>Brachycera</taxon>
        <taxon>Muscomorpha</taxon>
        <taxon>Muscoidea</taxon>
        <taxon>Muscidae</taxon>
        <taxon>Musca</taxon>
    </lineage>
</organism>
<dbReference type="EnsemblMetazoa" id="MDOA015355-RA">
    <property type="protein sequence ID" value="MDOA015355-PA"/>
    <property type="gene ID" value="MDOA015355"/>
</dbReference>
<evidence type="ECO:0000256" key="5">
    <source>
        <dbReference type="ARBA" id="ARBA00035413"/>
    </source>
</evidence>
<dbReference type="Proteomes" id="UP001652621">
    <property type="component" value="Unplaced"/>
</dbReference>
<dbReference type="InterPro" id="IPR036373">
    <property type="entry name" value="Ribosomal_bL17_sf"/>
</dbReference>
<dbReference type="STRING" id="7370.A0A1I8NI15"/>
<dbReference type="GO" id="GO:0003735">
    <property type="term" value="F:structural constituent of ribosome"/>
    <property type="evidence" value="ECO:0007669"/>
    <property type="project" value="InterPro"/>
</dbReference>
<evidence type="ECO:0000256" key="6">
    <source>
        <dbReference type="SAM" id="MobiDB-lite"/>
    </source>
</evidence>
<feature type="compositionally biased region" description="Basic and acidic residues" evidence="6">
    <location>
        <begin position="187"/>
        <end position="198"/>
    </location>
</feature>
<dbReference type="Gene3D" id="3.90.1030.10">
    <property type="entry name" value="Ribosomal protein L17"/>
    <property type="match status" value="1"/>
</dbReference>
<dbReference type="GO" id="GO:0006412">
    <property type="term" value="P:translation"/>
    <property type="evidence" value="ECO:0007669"/>
    <property type="project" value="InterPro"/>
</dbReference>
<feature type="region of interest" description="Disordered" evidence="6">
    <location>
        <begin position="177"/>
        <end position="198"/>
    </location>
</feature>
<dbReference type="GO" id="GO:0005762">
    <property type="term" value="C:mitochondrial large ribosomal subunit"/>
    <property type="evidence" value="ECO:0007669"/>
    <property type="project" value="TreeGrafter"/>
</dbReference>
<proteinExistence type="inferred from homology"/>
<evidence type="ECO:0000256" key="4">
    <source>
        <dbReference type="ARBA" id="ARBA00035290"/>
    </source>
</evidence>
<evidence type="ECO:0000256" key="3">
    <source>
        <dbReference type="ARBA" id="ARBA00023274"/>
    </source>
</evidence>
<dbReference type="FunFam" id="3.90.1030.10:FF:000009">
    <property type="entry name" value="39S ribosomal protein L17, mitochondrial"/>
    <property type="match status" value="1"/>
</dbReference>
<accession>A0A1I8NI15</accession>
<evidence type="ECO:0000313" key="9">
    <source>
        <dbReference type="RefSeq" id="XP_005180123.1"/>
    </source>
</evidence>
<keyword evidence="8" id="KW-1185">Reference proteome</keyword>